<evidence type="ECO:0000256" key="1">
    <source>
        <dbReference type="SAM" id="MobiDB-lite"/>
    </source>
</evidence>
<proteinExistence type="predicted"/>
<name>A0A0G4MMT8_VERLO</name>
<evidence type="ECO:0000313" key="2">
    <source>
        <dbReference type="EMBL" id="CRK35509.1"/>
    </source>
</evidence>
<keyword evidence="3" id="KW-1185">Reference proteome</keyword>
<dbReference type="AlphaFoldDB" id="A0A0G4MMT8"/>
<feature type="compositionally biased region" description="Basic and acidic residues" evidence="1">
    <location>
        <begin position="96"/>
        <end position="113"/>
    </location>
</feature>
<accession>A0A0G4MMT8</accession>
<gene>
    <name evidence="2" type="ORF">BN1708_019791</name>
</gene>
<protein>
    <submittedName>
        <fullName evidence="2">Uncharacterized protein</fullName>
    </submittedName>
</protein>
<dbReference type="Proteomes" id="UP000044602">
    <property type="component" value="Unassembled WGS sequence"/>
</dbReference>
<sequence length="113" mass="12409">ARHADQRGAEEARAHGSHGRLEQCRHGHVGARAAAQDEADQEDGGQLHWREQDVRDHVPHGRGRARADAAGHARRALRRRRQGHPGLLHAGGLWHGRADGRPAAEEQGRRHAG</sequence>
<feature type="non-terminal residue" evidence="2">
    <location>
        <position position="1"/>
    </location>
</feature>
<feature type="compositionally biased region" description="Basic residues" evidence="1">
    <location>
        <begin position="72"/>
        <end position="83"/>
    </location>
</feature>
<organism evidence="2 3">
    <name type="scientific">Verticillium longisporum</name>
    <name type="common">Verticillium dahliae var. longisporum</name>
    <dbReference type="NCBI Taxonomy" id="100787"/>
    <lineage>
        <taxon>Eukaryota</taxon>
        <taxon>Fungi</taxon>
        <taxon>Dikarya</taxon>
        <taxon>Ascomycota</taxon>
        <taxon>Pezizomycotina</taxon>
        <taxon>Sordariomycetes</taxon>
        <taxon>Hypocreomycetidae</taxon>
        <taxon>Glomerellales</taxon>
        <taxon>Plectosphaerellaceae</taxon>
        <taxon>Verticillium</taxon>
    </lineage>
</organism>
<feature type="non-terminal residue" evidence="2">
    <location>
        <position position="113"/>
    </location>
</feature>
<feature type="compositionally biased region" description="Basic and acidic residues" evidence="1">
    <location>
        <begin position="1"/>
        <end position="25"/>
    </location>
</feature>
<dbReference type="EMBL" id="CVQH01023589">
    <property type="protein sequence ID" value="CRK35509.1"/>
    <property type="molecule type" value="Genomic_DNA"/>
</dbReference>
<reference evidence="2 3" key="1">
    <citation type="submission" date="2015-05" db="EMBL/GenBank/DDBJ databases">
        <authorList>
            <person name="Wang D.B."/>
            <person name="Wang M."/>
        </authorList>
    </citation>
    <scope>NUCLEOTIDE SEQUENCE [LARGE SCALE GENOMIC DNA]</scope>
    <source>
        <strain evidence="2">VL1</strain>
    </source>
</reference>
<feature type="region of interest" description="Disordered" evidence="1">
    <location>
        <begin position="1"/>
        <end position="113"/>
    </location>
</feature>
<evidence type="ECO:0000313" key="3">
    <source>
        <dbReference type="Proteomes" id="UP000044602"/>
    </source>
</evidence>
<feature type="compositionally biased region" description="Basic and acidic residues" evidence="1">
    <location>
        <begin position="48"/>
        <end position="71"/>
    </location>
</feature>